<sequence length="277" mass="29541">MNLLEIAGLGVRYRDHQALTGVSLAVPPNTTVGLVGESGSGKTTLGRAVLGLVPVAEGVIRLAGRDITHLRGRARRGLSGQVQVVFQNPYLSFNPSRTIGQAVAEPLTLAGLRPAQLRGRVDAMLDRVGLDRSAADRYPSRFSGGQLQRIAIARALMPGPRLLICDEAVSALDLSVQAHVLNLLADLQAEQGLSYLFITHDLAVVRHIADRVVVLRRGEVVEAGPVEQVCSTDPDVPRHPYTRALLAAAPVPDPAEQARRRALRAAPAQEGPVPCES</sequence>
<dbReference type="SUPFAM" id="SSF52540">
    <property type="entry name" value="P-loop containing nucleoside triphosphate hydrolases"/>
    <property type="match status" value="1"/>
</dbReference>
<dbReference type="GO" id="GO:0055085">
    <property type="term" value="P:transmembrane transport"/>
    <property type="evidence" value="ECO:0007669"/>
    <property type="project" value="UniProtKB-ARBA"/>
</dbReference>
<dbReference type="Proteomes" id="UP000239203">
    <property type="component" value="Unassembled WGS sequence"/>
</dbReference>
<evidence type="ECO:0000259" key="6">
    <source>
        <dbReference type="PROSITE" id="PS50893"/>
    </source>
</evidence>
<evidence type="ECO:0000256" key="5">
    <source>
        <dbReference type="SAM" id="MobiDB-lite"/>
    </source>
</evidence>
<keyword evidence="8" id="KW-1185">Reference proteome</keyword>
<dbReference type="PROSITE" id="PS00211">
    <property type="entry name" value="ABC_TRANSPORTER_1"/>
    <property type="match status" value="1"/>
</dbReference>
<dbReference type="GO" id="GO:0005524">
    <property type="term" value="F:ATP binding"/>
    <property type="evidence" value="ECO:0007669"/>
    <property type="project" value="UniProtKB-KW"/>
</dbReference>
<dbReference type="PANTHER" id="PTHR43776:SF7">
    <property type="entry name" value="D,D-DIPEPTIDE TRANSPORT ATP-BINDING PROTEIN DDPF-RELATED"/>
    <property type="match status" value="1"/>
</dbReference>
<feature type="region of interest" description="Disordered" evidence="5">
    <location>
        <begin position="251"/>
        <end position="277"/>
    </location>
</feature>
<dbReference type="GO" id="GO:0016887">
    <property type="term" value="F:ATP hydrolysis activity"/>
    <property type="evidence" value="ECO:0007669"/>
    <property type="project" value="InterPro"/>
</dbReference>
<dbReference type="Gene3D" id="3.40.50.300">
    <property type="entry name" value="P-loop containing nucleotide triphosphate hydrolases"/>
    <property type="match status" value="1"/>
</dbReference>
<accession>A0A2S6GEI2</accession>
<dbReference type="InterPro" id="IPR050319">
    <property type="entry name" value="ABC_transp_ATP-bind"/>
</dbReference>
<evidence type="ECO:0000256" key="2">
    <source>
        <dbReference type="ARBA" id="ARBA00022448"/>
    </source>
</evidence>
<dbReference type="SMART" id="SM00382">
    <property type="entry name" value="AAA"/>
    <property type="match status" value="1"/>
</dbReference>
<evidence type="ECO:0000256" key="1">
    <source>
        <dbReference type="ARBA" id="ARBA00005417"/>
    </source>
</evidence>
<evidence type="ECO:0000256" key="4">
    <source>
        <dbReference type="ARBA" id="ARBA00022840"/>
    </source>
</evidence>
<dbReference type="RefSeq" id="WP_104482592.1">
    <property type="nucleotide sequence ID" value="NZ_CP154825.1"/>
</dbReference>
<evidence type="ECO:0000313" key="7">
    <source>
        <dbReference type="EMBL" id="PPK63638.1"/>
    </source>
</evidence>
<gene>
    <name evidence="7" type="ORF">CLV40_12645</name>
</gene>
<protein>
    <submittedName>
        <fullName evidence="7">Peptide/nickel transport system ATP-binding protein</fullName>
    </submittedName>
</protein>
<dbReference type="GO" id="GO:0015833">
    <property type="term" value="P:peptide transport"/>
    <property type="evidence" value="ECO:0007669"/>
    <property type="project" value="InterPro"/>
</dbReference>
<dbReference type="PROSITE" id="PS50893">
    <property type="entry name" value="ABC_TRANSPORTER_2"/>
    <property type="match status" value="1"/>
</dbReference>
<dbReference type="InterPro" id="IPR027417">
    <property type="entry name" value="P-loop_NTPase"/>
</dbReference>
<dbReference type="OrthoDB" id="5170605at2"/>
<keyword evidence="3" id="KW-0547">Nucleotide-binding</keyword>
<keyword evidence="2" id="KW-0813">Transport</keyword>
<dbReference type="InterPro" id="IPR017871">
    <property type="entry name" value="ABC_transporter-like_CS"/>
</dbReference>
<evidence type="ECO:0000313" key="8">
    <source>
        <dbReference type="Proteomes" id="UP000239203"/>
    </source>
</evidence>
<evidence type="ECO:0000256" key="3">
    <source>
        <dbReference type="ARBA" id="ARBA00022741"/>
    </source>
</evidence>
<reference evidence="7 8" key="1">
    <citation type="submission" date="2018-02" db="EMBL/GenBank/DDBJ databases">
        <title>Genomic Encyclopedia of Archaeal and Bacterial Type Strains, Phase II (KMG-II): from individual species to whole genera.</title>
        <authorList>
            <person name="Goeker M."/>
        </authorList>
    </citation>
    <scope>NUCLEOTIDE SEQUENCE [LARGE SCALE GENOMIC DNA]</scope>
    <source>
        <strain evidence="7 8">YU 961-1</strain>
    </source>
</reference>
<dbReference type="PANTHER" id="PTHR43776">
    <property type="entry name" value="TRANSPORT ATP-BINDING PROTEIN"/>
    <property type="match status" value="1"/>
</dbReference>
<comment type="similarity">
    <text evidence="1">Belongs to the ABC transporter superfamily.</text>
</comment>
<dbReference type="Pfam" id="PF08352">
    <property type="entry name" value="oligo_HPY"/>
    <property type="match status" value="1"/>
</dbReference>
<comment type="caution">
    <text evidence="7">The sequence shown here is derived from an EMBL/GenBank/DDBJ whole genome shotgun (WGS) entry which is preliminary data.</text>
</comment>
<keyword evidence="4 7" id="KW-0067">ATP-binding</keyword>
<organism evidence="7 8">
    <name type="scientific">Actinokineospora auranticolor</name>
    <dbReference type="NCBI Taxonomy" id="155976"/>
    <lineage>
        <taxon>Bacteria</taxon>
        <taxon>Bacillati</taxon>
        <taxon>Actinomycetota</taxon>
        <taxon>Actinomycetes</taxon>
        <taxon>Pseudonocardiales</taxon>
        <taxon>Pseudonocardiaceae</taxon>
        <taxon>Actinokineospora</taxon>
    </lineage>
</organism>
<dbReference type="InterPro" id="IPR003439">
    <property type="entry name" value="ABC_transporter-like_ATP-bd"/>
</dbReference>
<dbReference type="InterPro" id="IPR003593">
    <property type="entry name" value="AAA+_ATPase"/>
</dbReference>
<proteinExistence type="inferred from homology"/>
<dbReference type="CDD" id="cd03257">
    <property type="entry name" value="ABC_NikE_OppD_transporters"/>
    <property type="match status" value="1"/>
</dbReference>
<feature type="domain" description="ABC transporter" evidence="6">
    <location>
        <begin position="4"/>
        <end position="242"/>
    </location>
</feature>
<name>A0A2S6GEI2_9PSEU</name>
<dbReference type="Pfam" id="PF00005">
    <property type="entry name" value="ABC_tran"/>
    <property type="match status" value="1"/>
</dbReference>
<dbReference type="EMBL" id="PTIX01000026">
    <property type="protein sequence ID" value="PPK63638.1"/>
    <property type="molecule type" value="Genomic_DNA"/>
</dbReference>
<dbReference type="InterPro" id="IPR013563">
    <property type="entry name" value="Oligopep_ABC_C"/>
</dbReference>
<dbReference type="AlphaFoldDB" id="A0A2S6GEI2"/>